<feature type="transmembrane region" description="Helical" evidence="7">
    <location>
        <begin position="20"/>
        <end position="39"/>
    </location>
</feature>
<keyword evidence="10" id="KW-1185">Reference proteome</keyword>
<feature type="domain" description="MotA/TolQ/ExbB proton channel" evidence="8">
    <location>
        <begin position="65"/>
        <end position="163"/>
    </location>
</feature>
<accession>A0AAW8B4N4</accession>
<protein>
    <submittedName>
        <fullName evidence="9">MotA/TolQ/ExbB proton channel family protein</fullName>
    </submittedName>
</protein>
<dbReference type="InterPro" id="IPR050790">
    <property type="entry name" value="ExbB/TolQ_transport"/>
</dbReference>
<dbReference type="GO" id="GO:0005886">
    <property type="term" value="C:plasma membrane"/>
    <property type="evidence" value="ECO:0007669"/>
    <property type="project" value="UniProtKB-SubCell"/>
</dbReference>
<feature type="transmembrane region" description="Helical" evidence="7">
    <location>
        <begin position="134"/>
        <end position="153"/>
    </location>
</feature>
<evidence type="ECO:0000256" key="5">
    <source>
        <dbReference type="ARBA" id="ARBA00023136"/>
    </source>
</evidence>
<evidence type="ECO:0000259" key="8">
    <source>
        <dbReference type="Pfam" id="PF01618"/>
    </source>
</evidence>
<gene>
    <name evidence="9" type="ORF">Q8A57_08120</name>
</gene>
<comment type="similarity">
    <text evidence="6">Belongs to the exbB/tolQ family.</text>
</comment>
<evidence type="ECO:0000256" key="7">
    <source>
        <dbReference type="SAM" id="Phobius"/>
    </source>
</evidence>
<dbReference type="Pfam" id="PF01618">
    <property type="entry name" value="MotA_ExbB"/>
    <property type="match status" value="1"/>
</dbReference>
<feature type="transmembrane region" description="Helical" evidence="7">
    <location>
        <begin position="90"/>
        <end position="114"/>
    </location>
</feature>
<organism evidence="9 10">
    <name type="scientific">Porticoccus litoralis</name>
    <dbReference type="NCBI Taxonomy" id="434086"/>
    <lineage>
        <taxon>Bacteria</taxon>
        <taxon>Pseudomonadati</taxon>
        <taxon>Pseudomonadota</taxon>
        <taxon>Gammaproteobacteria</taxon>
        <taxon>Cellvibrionales</taxon>
        <taxon>Porticoccaceae</taxon>
        <taxon>Porticoccus</taxon>
    </lineage>
</organism>
<comment type="subcellular location">
    <subcellularLocation>
        <location evidence="1">Cell membrane</location>
        <topology evidence="1">Multi-pass membrane protein</topology>
    </subcellularLocation>
    <subcellularLocation>
        <location evidence="6">Membrane</location>
        <topology evidence="6">Multi-pass membrane protein</topology>
    </subcellularLocation>
</comment>
<evidence type="ECO:0000313" key="10">
    <source>
        <dbReference type="Proteomes" id="UP001178354"/>
    </source>
</evidence>
<keyword evidence="3 7" id="KW-0812">Transmembrane</keyword>
<evidence type="ECO:0000256" key="3">
    <source>
        <dbReference type="ARBA" id="ARBA00022692"/>
    </source>
</evidence>
<evidence type="ECO:0000313" key="9">
    <source>
        <dbReference type="EMBL" id="MDP1520930.1"/>
    </source>
</evidence>
<evidence type="ECO:0000256" key="1">
    <source>
        <dbReference type="ARBA" id="ARBA00004651"/>
    </source>
</evidence>
<evidence type="ECO:0000256" key="2">
    <source>
        <dbReference type="ARBA" id="ARBA00022475"/>
    </source>
</evidence>
<keyword evidence="6" id="KW-0813">Transport</keyword>
<proteinExistence type="inferred from homology"/>
<comment type="caution">
    <text evidence="9">The sequence shown here is derived from an EMBL/GenBank/DDBJ whole genome shotgun (WGS) entry which is preliminary data.</text>
</comment>
<evidence type="ECO:0000256" key="6">
    <source>
        <dbReference type="RuleBase" id="RU004057"/>
    </source>
</evidence>
<dbReference type="RefSeq" id="WP_305170520.1">
    <property type="nucleotide sequence ID" value="NZ_JAUUUU010000003.1"/>
</dbReference>
<reference evidence="9" key="2">
    <citation type="submission" date="2023-08" db="EMBL/GenBank/DDBJ databases">
        <authorList>
            <person name="Luo J."/>
        </authorList>
    </citation>
    <scope>NUCLEOTIDE SEQUENCE</scope>
    <source>
        <strain evidence="9">DSM 25064</strain>
    </source>
</reference>
<dbReference type="Proteomes" id="UP001178354">
    <property type="component" value="Unassembled WGS sequence"/>
</dbReference>
<evidence type="ECO:0000256" key="4">
    <source>
        <dbReference type="ARBA" id="ARBA00022989"/>
    </source>
</evidence>
<dbReference type="GO" id="GO:0017038">
    <property type="term" value="P:protein import"/>
    <property type="evidence" value="ECO:0007669"/>
    <property type="project" value="TreeGrafter"/>
</dbReference>
<sequence>MPFFLADIGKLIDAGGPVLLLIAGLLLVMWTLVFERLWYFHSTLKREAAEVLARWESRPERRSVRAHQVREALISSVGLNINRNLSMIRALIAIAPLLGLLGTVTGMIGVFDVLSLSGSGDARSMAAGVSRATIPTMAGMVAALSGVFANTYLRRVADREQQMLADHLTMDH</sequence>
<dbReference type="InterPro" id="IPR002898">
    <property type="entry name" value="MotA_ExbB_proton_chnl"/>
</dbReference>
<keyword evidence="5 7" id="KW-0472">Membrane</keyword>
<reference evidence="9" key="1">
    <citation type="journal article" date="2010" name="Int. J. Syst. Evol. Microbiol.">
        <title>Porticoccus litoralis gen. nov., sp. nov., a gammaproteobacterium isolated from the Yellow Sea.</title>
        <authorList>
            <person name="Oh H.M."/>
            <person name="Kim H."/>
            <person name="Kim K.M."/>
            <person name="Min G.S."/>
            <person name="Cho J.C."/>
        </authorList>
    </citation>
    <scope>NUCLEOTIDE SEQUENCE</scope>
    <source>
        <strain evidence="9">DSM 25064</strain>
    </source>
</reference>
<keyword evidence="2" id="KW-1003">Cell membrane</keyword>
<dbReference type="PANTHER" id="PTHR30625">
    <property type="entry name" value="PROTEIN TOLQ"/>
    <property type="match status" value="1"/>
</dbReference>
<keyword evidence="4 7" id="KW-1133">Transmembrane helix</keyword>
<dbReference type="PANTHER" id="PTHR30625:SF18">
    <property type="entry name" value="TONB2 ENERGY TRANSDUCTION SYSTEM INNER MEMBRANE COMPONENT EXBB"/>
    <property type="match status" value="1"/>
</dbReference>
<dbReference type="AlphaFoldDB" id="A0AAW8B4N4"/>
<keyword evidence="6" id="KW-0653">Protein transport</keyword>
<dbReference type="EMBL" id="JAUUUU010000003">
    <property type="protein sequence ID" value="MDP1520930.1"/>
    <property type="molecule type" value="Genomic_DNA"/>
</dbReference>
<name>A0AAW8B4N4_9GAMM</name>